<evidence type="ECO:0000256" key="1">
    <source>
        <dbReference type="SAM" id="MobiDB-lite"/>
    </source>
</evidence>
<keyword evidence="3" id="KW-1185">Reference proteome</keyword>
<evidence type="ECO:0000313" key="2">
    <source>
        <dbReference type="EMBL" id="ELU40871.1"/>
    </source>
</evidence>
<accession>L8WRY3</accession>
<evidence type="ECO:0000313" key="3">
    <source>
        <dbReference type="Proteomes" id="UP000011668"/>
    </source>
</evidence>
<dbReference type="HOGENOM" id="CLU_2211743_0_0_1"/>
<dbReference type="Proteomes" id="UP000011668">
    <property type="component" value="Unassembled WGS sequence"/>
</dbReference>
<dbReference type="EMBL" id="AFRT01001297">
    <property type="protein sequence ID" value="ELU40871.1"/>
    <property type="molecule type" value="Genomic_DNA"/>
</dbReference>
<feature type="region of interest" description="Disordered" evidence="1">
    <location>
        <begin position="1"/>
        <end position="21"/>
    </location>
</feature>
<gene>
    <name evidence="2" type="ORF">AG1IA_05105</name>
</gene>
<reference evidence="2 3" key="1">
    <citation type="journal article" date="2013" name="Nat. Commun.">
        <title>The evolution and pathogenic mechanisms of the rice sheath blight pathogen.</title>
        <authorList>
            <person name="Zheng A."/>
            <person name="Lin R."/>
            <person name="Xu L."/>
            <person name="Qin P."/>
            <person name="Tang C."/>
            <person name="Ai P."/>
            <person name="Zhang D."/>
            <person name="Liu Y."/>
            <person name="Sun Z."/>
            <person name="Feng H."/>
            <person name="Wang Y."/>
            <person name="Chen Y."/>
            <person name="Liang X."/>
            <person name="Fu R."/>
            <person name="Li Q."/>
            <person name="Zhang J."/>
            <person name="Yu X."/>
            <person name="Xie Z."/>
            <person name="Ding L."/>
            <person name="Guan P."/>
            <person name="Tang J."/>
            <person name="Liang Y."/>
            <person name="Wang S."/>
            <person name="Deng Q."/>
            <person name="Li S."/>
            <person name="Zhu J."/>
            <person name="Wang L."/>
            <person name="Liu H."/>
            <person name="Li P."/>
        </authorList>
    </citation>
    <scope>NUCLEOTIDE SEQUENCE [LARGE SCALE GENOMIC DNA]</scope>
    <source>
        <strain evidence="3">AG-1 IA</strain>
    </source>
</reference>
<name>L8WRY3_THACA</name>
<sequence>MGRCEGGTEMSGGRGRLGPAPGDCIVRVFKLSAMIAVSPRSEAIPTGYMYQRNEYQLIRQIVIAGCFVQGNLEPAIYYEGVGLSDGLDRDGGDLGTELEPGSILKVE</sequence>
<comment type="caution">
    <text evidence="2">The sequence shown here is derived from an EMBL/GenBank/DDBJ whole genome shotgun (WGS) entry which is preliminary data.</text>
</comment>
<protein>
    <submittedName>
        <fullName evidence="2">Uncharacterized protein</fullName>
    </submittedName>
</protein>
<proteinExistence type="predicted"/>
<organism evidence="2 3">
    <name type="scientific">Thanatephorus cucumeris (strain AG1-IA)</name>
    <name type="common">Rice sheath blight fungus</name>
    <name type="synonym">Rhizoctonia solani</name>
    <dbReference type="NCBI Taxonomy" id="983506"/>
    <lineage>
        <taxon>Eukaryota</taxon>
        <taxon>Fungi</taxon>
        <taxon>Dikarya</taxon>
        <taxon>Basidiomycota</taxon>
        <taxon>Agaricomycotina</taxon>
        <taxon>Agaricomycetes</taxon>
        <taxon>Cantharellales</taxon>
        <taxon>Ceratobasidiaceae</taxon>
        <taxon>Rhizoctonia</taxon>
        <taxon>Rhizoctonia solani AG-1</taxon>
    </lineage>
</organism>
<dbReference type="AlphaFoldDB" id="L8WRY3"/>